<keyword evidence="1" id="KW-1133">Transmembrane helix</keyword>
<dbReference type="Proteomes" id="UP001596455">
    <property type="component" value="Unassembled WGS sequence"/>
</dbReference>
<name>A0ABW2Q844_9MICO</name>
<keyword evidence="3" id="KW-1185">Reference proteome</keyword>
<reference evidence="3" key="1">
    <citation type="journal article" date="2019" name="Int. J. Syst. Evol. Microbiol.">
        <title>The Global Catalogue of Microorganisms (GCM) 10K type strain sequencing project: providing services to taxonomists for standard genome sequencing and annotation.</title>
        <authorList>
            <consortium name="The Broad Institute Genomics Platform"/>
            <consortium name="The Broad Institute Genome Sequencing Center for Infectious Disease"/>
            <person name="Wu L."/>
            <person name="Ma J."/>
        </authorList>
    </citation>
    <scope>NUCLEOTIDE SEQUENCE [LARGE SCALE GENOMIC DNA]</scope>
    <source>
        <strain evidence="3">JCM 1490</strain>
    </source>
</reference>
<comment type="caution">
    <text evidence="2">The sequence shown here is derived from an EMBL/GenBank/DDBJ whole genome shotgun (WGS) entry which is preliminary data.</text>
</comment>
<accession>A0ABW2Q844</accession>
<evidence type="ECO:0000256" key="1">
    <source>
        <dbReference type="SAM" id="Phobius"/>
    </source>
</evidence>
<gene>
    <name evidence="2" type="ORF">ACFQQL_08985</name>
</gene>
<feature type="transmembrane region" description="Helical" evidence="1">
    <location>
        <begin position="6"/>
        <end position="23"/>
    </location>
</feature>
<organism evidence="2 3">
    <name type="scientific">Georgenia alba</name>
    <dbReference type="NCBI Taxonomy" id="2233858"/>
    <lineage>
        <taxon>Bacteria</taxon>
        <taxon>Bacillati</taxon>
        <taxon>Actinomycetota</taxon>
        <taxon>Actinomycetes</taxon>
        <taxon>Micrococcales</taxon>
        <taxon>Bogoriellaceae</taxon>
        <taxon>Georgenia</taxon>
    </lineage>
</organism>
<evidence type="ECO:0000313" key="2">
    <source>
        <dbReference type="EMBL" id="MFC7405239.1"/>
    </source>
</evidence>
<evidence type="ECO:0000313" key="3">
    <source>
        <dbReference type="Proteomes" id="UP001596455"/>
    </source>
</evidence>
<sequence length="101" mass="11404">MTGAIVYGFVAVLCAVAIFAALLSGRRPEKGFVAWVQDSFAAWRADELKKDKLPQTKVQDADLEDLFSLGVPDDRPAYTRPEEIVARWDDVRERARQLTKH</sequence>
<dbReference type="EMBL" id="JBHTCQ010000001">
    <property type="protein sequence ID" value="MFC7405239.1"/>
    <property type="molecule type" value="Genomic_DNA"/>
</dbReference>
<keyword evidence="1" id="KW-0812">Transmembrane</keyword>
<keyword evidence="1" id="KW-0472">Membrane</keyword>
<dbReference type="RefSeq" id="WP_382393390.1">
    <property type="nucleotide sequence ID" value="NZ_JBHTCQ010000001.1"/>
</dbReference>
<protein>
    <submittedName>
        <fullName evidence="2">Uncharacterized protein</fullName>
    </submittedName>
</protein>
<proteinExistence type="predicted"/>